<keyword evidence="2" id="KW-1003">Cell membrane</keyword>
<dbReference type="Proteomes" id="UP000283095">
    <property type="component" value="Chromosome"/>
</dbReference>
<reference evidence="7 8" key="1">
    <citation type="submission" date="2018-01" db="EMBL/GenBank/DDBJ databases">
        <title>Bacillus asahii Genome sequencing and assembly.</title>
        <authorList>
            <person name="Jiang H."/>
            <person name="Feng Y."/>
            <person name="Zhao F."/>
            <person name="Lin X."/>
        </authorList>
    </citation>
    <scope>NUCLEOTIDE SEQUENCE [LARGE SCALE GENOMIC DNA]</scope>
    <source>
        <strain evidence="7 8">OM18</strain>
    </source>
</reference>
<dbReference type="EMBL" id="CP026095">
    <property type="protein sequence ID" value="AZV43914.1"/>
    <property type="molecule type" value="Genomic_DNA"/>
</dbReference>
<evidence type="ECO:0000313" key="7">
    <source>
        <dbReference type="EMBL" id="AZV43914.1"/>
    </source>
</evidence>
<gene>
    <name evidence="7" type="ORF">BAOM_3305</name>
</gene>
<feature type="transmembrane region" description="Helical" evidence="6">
    <location>
        <begin position="12"/>
        <end position="40"/>
    </location>
</feature>
<dbReference type="GO" id="GO:0005886">
    <property type="term" value="C:plasma membrane"/>
    <property type="evidence" value="ECO:0007669"/>
    <property type="project" value="UniProtKB-SubCell"/>
</dbReference>
<dbReference type="InterPro" id="IPR010343">
    <property type="entry name" value="ArAE_1"/>
</dbReference>
<evidence type="ECO:0000256" key="1">
    <source>
        <dbReference type="ARBA" id="ARBA00004651"/>
    </source>
</evidence>
<evidence type="ECO:0000256" key="2">
    <source>
        <dbReference type="ARBA" id="ARBA00022475"/>
    </source>
</evidence>
<dbReference type="AlphaFoldDB" id="A0A3Q9RP11"/>
<accession>A0A3Q9RP11</accession>
<dbReference type="KEGG" id="pasa:BAOM_3305"/>
<evidence type="ECO:0000313" key="8">
    <source>
        <dbReference type="Proteomes" id="UP000283095"/>
    </source>
</evidence>
<protein>
    <submittedName>
        <fullName evidence="7">Uncharacterized protein</fullName>
    </submittedName>
</protein>
<evidence type="ECO:0000256" key="4">
    <source>
        <dbReference type="ARBA" id="ARBA00022989"/>
    </source>
</evidence>
<sequence length="51" mass="5696">MKLDPRVIKTGIAVTLALYICSLFNLESAVFAGIAAIFTIQPSIYRTWKHI</sequence>
<keyword evidence="5 6" id="KW-0472">Membrane</keyword>
<proteinExistence type="predicted"/>
<name>A0A3Q9RP11_9BACI</name>
<keyword evidence="3 6" id="KW-0812">Transmembrane</keyword>
<evidence type="ECO:0000256" key="3">
    <source>
        <dbReference type="ARBA" id="ARBA00022692"/>
    </source>
</evidence>
<keyword evidence="4 6" id="KW-1133">Transmembrane helix</keyword>
<evidence type="ECO:0000256" key="6">
    <source>
        <dbReference type="SAM" id="Phobius"/>
    </source>
</evidence>
<comment type="subcellular location">
    <subcellularLocation>
        <location evidence="1">Cell membrane</location>
        <topology evidence="1">Multi-pass membrane protein</topology>
    </subcellularLocation>
</comment>
<organism evidence="7 8">
    <name type="scientific">Peribacillus asahii</name>
    <dbReference type="NCBI Taxonomy" id="228899"/>
    <lineage>
        <taxon>Bacteria</taxon>
        <taxon>Bacillati</taxon>
        <taxon>Bacillota</taxon>
        <taxon>Bacilli</taxon>
        <taxon>Bacillales</taxon>
        <taxon>Bacillaceae</taxon>
        <taxon>Peribacillus</taxon>
    </lineage>
</organism>
<dbReference type="Pfam" id="PF06081">
    <property type="entry name" value="ArAE_1"/>
    <property type="match status" value="1"/>
</dbReference>
<evidence type="ECO:0000256" key="5">
    <source>
        <dbReference type="ARBA" id="ARBA00023136"/>
    </source>
</evidence>